<name>A0A8J2WDW8_9STRA</name>
<dbReference type="EMBL" id="CAKKNE010000001">
    <property type="protein sequence ID" value="CAH0364395.1"/>
    <property type="molecule type" value="Genomic_DNA"/>
</dbReference>
<sequence length="85" mass="9162">AVPSVSGFGGYSGCDGYYDGTFCPAPDGTWPQFGVDGLFGPCHYYFECVGGEVTTWYGGCPEEKPFFDPDTLECVEYTGQECPCP</sequence>
<reference evidence="1" key="1">
    <citation type="submission" date="2021-11" db="EMBL/GenBank/DDBJ databases">
        <authorList>
            <consortium name="Genoscope - CEA"/>
            <person name="William W."/>
        </authorList>
    </citation>
    <scope>NUCLEOTIDE SEQUENCE</scope>
</reference>
<evidence type="ECO:0000313" key="2">
    <source>
        <dbReference type="Proteomes" id="UP000789595"/>
    </source>
</evidence>
<dbReference type="AlphaFoldDB" id="A0A8J2WDW8"/>
<dbReference type="OrthoDB" id="160294at2759"/>
<keyword evidence="2" id="KW-1185">Reference proteome</keyword>
<organism evidence="1 2">
    <name type="scientific">Pelagomonas calceolata</name>
    <dbReference type="NCBI Taxonomy" id="35677"/>
    <lineage>
        <taxon>Eukaryota</taxon>
        <taxon>Sar</taxon>
        <taxon>Stramenopiles</taxon>
        <taxon>Ochrophyta</taxon>
        <taxon>Pelagophyceae</taxon>
        <taxon>Pelagomonadales</taxon>
        <taxon>Pelagomonadaceae</taxon>
        <taxon>Pelagomonas</taxon>
    </lineage>
</organism>
<evidence type="ECO:0008006" key="3">
    <source>
        <dbReference type="Google" id="ProtNLM"/>
    </source>
</evidence>
<dbReference type="Proteomes" id="UP000789595">
    <property type="component" value="Unassembled WGS sequence"/>
</dbReference>
<comment type="caution">
    <text evidence="1">The sequence shown here is derived from an EMBL/GenBank/DDBJ whole genome shotgun (WGS) entry which is preliminary data.</text>
</comment>
<proteinExistence type="predicted"/>
<evidence type="ECO:0000313" key="1">
    <source>
        <dbReference type="EMBL" id="CAH0364395.1"/>
    </source>
</evidence>
<protein>
    <recommendedName>
        <fullName evidence="3">Chitin-binding type-2 domain-containing protein</fullName>
    </recommendedName>
</protein>
<accession>A0A8J2WDW8</accession>
<gene>
    <name evidence="1" type="ORF">PECAL_1P07540</name>
</gene>
<feature type="non-terminal residue" evidence="1">
    <location>
        <position position="1"/>
    </location>
</feature>